<organism evidence="2 3">
    <name type="scientific">Desmophyllum pertusum</name>
    <dbReference type="NCBI Taxonomy" id="174260"/>
    <lineage>
        <taxon>Eukaryota</taxon>
        <taxon>Metazoa</taxon>
        <taxon>Cnidaria</taxon>
        <taxon>Anthozoa</taxon>
        <taxon>Hexacorallia</taxon>
        <taxon>Scleractinia</taxon>
        <taxon>Caryophylliina</taxon>
        <taxon>Caryophylliidae</taxon>
        <taxon>Desmophyllum</taxon>
    </lineage>
</organism>
<protein>
    <submittedName>
        <fullName evidence="2">Uncharacterized protein</fullName>
    </submittedName>
</protein>
<sequence length="89" mass="9344">MLPSAPVNSSSSKDDISGSDRPSAAAAAGSQAYFPQHQSPESLVGDTRTECVHCCSTAIIQVKKFNKLFGNKDDSASAIKTRLKSSALE</sequence>
<evidence type="ECO:0000256" key="1">
    <source>
        <dbReference type="SAM" id="MobiDB-lite"/>
    </source>
</evidence>
<evidence type="ECO:0000313" key="3">
    <source>
        <dbReference type="Proteomes" id="UP001163046"/>
    </source>
</evidence>
<dbReference type="AlphaFoldDB" id="A0A9W9Z1W1"/>
<name>A0A9W9Z1W1_9CNID</name>
<evidence type="ECO:0000313" key="2">
    <source>
        <dbReference type="EMBL" id="KAJ7372143.1"/>
    </source>
</evidence>
<keyword evidence="3" id="KW-1185">Reference proteome</keyword>
<dbReference type="EMBL" id="MU826838">
    <property type="protein sequence ID" value="KAJ7372143.1"/>
    <property type="molecule type" value="Genomic_DNA"/>
</dbReference>
<proteinExistence type="predicted"/>
<dbReference type="Proteomes" id="UP001163046">
    <property type="component" value="Unassembled WGS sequence"/>
</dbReference>
<reference evidence="2" key="1">
    <citation type="submission" date="2023-01" db="EMBL/GenBank/DDBJ databases">
        <title>Genome assembly of the deep-sea coral Lophelia pertusa.</title>
        <authorList>
            <person name="Herrera S."/>
            <person name="Cordes E."/>
        </authorList>
    </citation>
    <scope>NUCLEOTIDE SEQUENCE</scope>
    <source>
        <strain evidence="2">USNM1676648</strain>
        <tissue evidence="2">Polyp</tissue>
    </source>
</reference>
<feature type="region of interest" description="Disordered" evidence="1">
    <location>
        <begin position="1"/>
        <end position="42"/>
    </location>
</feature>
<gene>
    <name evidence="2" type="ORF">OS493_020569</name>
</gene>
<accession>A0A9W9Z1W1</accession>
<comment type="caution">
    <text evidence="2">The sequence shown here is derived from an EMBL/GenBank/DDBJ whole genome shotgun (WGS) entry which is preliminary data.</text>
</comment>